<keyword evidence="2" id="KW-1185">Reference proteome</keyword>
<proteinExistence type="predicted"/>
<dbReference type="Proteomes" id="UP000054805">
    <property type="component" value="Unassembled WGS sequence"/>
</dbReference>
<protein>
    <submittedName>
        <fullName evidence="1">Uncharacterized protein</fullName>
    </submittedName>
</protein>
<reference evidence="1 2" key="1">
    <citation type="submission" date="2015-01" db="EMBL/GenBank/DDBJ databases">
        <title>Evolution of Trichinella species and genotypes.</title>
        <authorList>
            <person name="Korhonen P.K."/>
            <person name="Edoardo P."/>
            <person name="Giuseppe L.R."/>
            <person name="Gasser R.B."/>
        </authorList>
    </citation>
    <scope>NUCLEOTIDE SEQUENCE [LARGE SCALE GENOMIC DNA]</scope>
    <source>
        <strain evidence="1">ISS588</strain>
    </source>
</reference>
<sequence length="114" mass="13416">MKIRSFQRSPLVRSSRWRIRLNCEAILHRQTRQTYYVLTVVIYDLSISCGQYHFDAYASQLSRWGRQKTPPLAMNCGTSMHLLTDENAALYKLAPLYKILTQLLRLVKQATFKY</sequence>
<dbReference type="AlphaFoldDB" id="A0A0V1IZK5"/>
<comment type="caution">
    <text evidence="1">The sequence shown here is derived from an EMBL/GenBank/DDBJ whole genome shotgun (WGS) entry which is preliminary data.</text>
</comment>
<name>A0A0V1IZK5_TRIPS</name>
<organism evidence="1 2">
    <name type="scientific">Trichinella pseudospiralis</name>
    <name type="common">Parasitic roundworm</name>
    <dbReference type="NCBI Taxonomy" id="6337"/>
    <lineage>
        <taxon>Eukaryota</taxon>
        <taxon>Metazoa</taxon>
        <taxon>Ecdysozoa</taxon>
        <taxon>Nematoda</taxon>
        <taxon>Enoplea</taxon>
        <taxon>Dorylaimia</taxon>
        <taxon>Trichinellida</taxon>
        <taxon>Trichinellidae</taxon>
        <taxon>Trichinella</taxon>
    </lineage>
</organism>
<gene>
    <name evidence="1" type="ORF">T4B_13137</name>
</gene>
<evidence type="ECO:0000313" key="2">
    <source>
        <dbReference type="Proteomes" id="UP000054805"/>
    </source>
</evidence>
<evidence type="ECO:0000313" key="1">
    <source>
        <dbReference type="EMBL" id="KRZ28169.1"/>
    </source>
</evidence>
<accession>A0A0V1IZK5</accession>
<dbReference type="EMBL" id="JYDS01000061">
    <property type="protein sequence ID" value="KRZ28169.1"/>
    <property type="molecule type" value="Genomic_DNA"/>
</dbReference>